<dbReference type="Proteomes" id="UP000316008">
    <property type="component" value="Unassembled WGS sequence"/>
</dbReference>
<accession>A0A556N331</accession>
<evidence type="ECO:0000313" key="2">
    <source>
        <dbReference type="Proteomes" id="UP000316008"/>
    </source>
</evidence>
<proteinExistence type="predicted"/>
<keyword evidence="2" id="KW-1185">Reference proteome</keyword>
<protein>
    <submittedName>
        <fullName evidence="1">Uncharacterized protein</fullName>
    </submittedName>
</protein>
<dbReference type="AlphaFoldDB" id="A0A556N331"/>
<comment type="caution">
    <text evidence="1">The sequence shown here is derived from an EMBL/GenBank/DDBJ whole genome shotgun (WGS) entry which is preliminary data.</text>
</comment>
<evidence type="ECO:0000313" key="1">
    <source>
        <dbReference type="EMBL" id="TSJ46483.1"/>
    </source>
</evidence>
<name>A0A556N331_9FLAO</name>
<gene>
    <name evidence="1" type="ORF">FO442_04810</name>
</gene>
<dbReference type="OrthoDB" id="1150607at2"/>
<dbReference type="RefSeq" id="WP_144332020.1">
    <property type="nucleotide sequence ID" value="NZ_VLPL01000002.1"/>
</dbReference>
<reference evidence="1 2" key="1">
    <citation type="submission" date="2019-07" db="EMBL/GenBank/DDBJ databases">
        <authorList>
            <person name="Huq M.A."/>
        </authorList>
    </citation>
    <scope>NUCLEOTIDE SEQUENCE [LARGE SCALE GENOMIC DNA]</scope>
    <source>
        <strain evidence="1 2">MAH-3</strain>
    </source>
</reference>
<organism evidence="1 2">
    <name type="scientific">Fluviicola chungangensis</name>
    <dbReference type="NCBI Taxonomy" id="2597671"/>
    <lineage>
        <taxon>Bacteria</taxon>
        <taxon>Pseudomonadati</taxon>
        <taxon>Bacteroidota</taxon>
        <taxon>Flavobacteriia</taxon>
        <taxon>Flavobacteriales</taxon>
        <taxon>Crocinitomicaceae</taxon>
        <taxon>Fluviicola</taxon>
    </lineage>
</organism>
<sequence>MERKQKIYSSFEEIELDLQILKVQREIHAQKIKLNLEKTGENLQPINLLQDYIGESNRNTFSLIEQVIKLILQFVIKPFKE</sequence>
<dbReference type="InterPro" id="IPR046290">
    <property type="entry name" value="DUF6327"/>
</dbReference>
<dbReference type="Pfam" id="PF19852">
    <property type="entry name" value="DUF6327"/>
    <property type="match status" value="1"/>
</dbReference>
<dbReference type="EMBL" id="VLPL01000002">
    <property type="protein sequence ID" value="TSJ46483.1"/>
    <property type="molecule type" value="Genomic_DNA"/>
</dbReference>